<gene>
    <name evidence="1" type="ORF">TPSB3V08_LOCUS14811</name>
</gene>
<sequence length="65" mass="7649">MTTVRVQKIDSHMKIKQAETLVVLLGLYWRQLKVNASLALENDKTRDKLRKDFWTPSDYSPTDVR</sequence>
<reference evidence="1" key="1">
    <citation type="submission" date="2020-11" db="EMBL/GenBank/DDBJ databases">
        <authorList>
            <person name="Tran Van P."/>
        </authorList>
    </citation>
    <scope>NUCLEOTIDE SEQUENCE</scope>
</reference>
<dbReference type="EMBL" id="OD049794">
    <property type="protein sequence ID" value="CAD7421396.1"/>
    <property type="molecule type" value="Genomic_DNA"/>
</dbReference>
<accession>A0A7R9HHE1</accession>
<evidence type="ECO:0000313" key="1">
    <source>
        <dbReference type="EMBL" id="CAD7421396.1"/>
    </source>
</evidence>
<protein>
    <submittedName>
        <fullName evidence="1">Uncharacterized protein</fullName>
    </submittedName>
</protein>
<dbReference type="AlphaFoldDB" id="A0A7R9HHE1"/>
<organism evidence="1">
    <name type="scientific">Timema poppense</name>
    <name type="common">Walking stick</name>
    <dbReference type="NCBI Taxonomy" id="170557"/>
    <lineage>
        <taxon>Eukaryota</taxon>
        <taxon>Metazoa</taxon>
        <taxon>Ecdysozoa</taxon>
        <taxon>Arthropoda</taxon>
        <taxon>Hexapoda</taxon>
        <taxon>Insecta</taxon>
        <taxon>Pterygota</taxon>
        <taxon>Neoptera</taxon>
        <taxon>Polyneoptera</taxon>
        <taxon>Phasmatodea</taxon>
        <taxon>Timematodea</taxon>
        <taxon>Timematoidea</taxon>
        <taxon>Timematidae</taxon>
        <taxon>Timema</taxon>
    </lineage>
</organism>
<proteinExistence type="predicted"/>
<name>A0A7R9HHE1_TIMPO</name>